<feature type="binding site" evidence="7">
    <location>
        <position position="390"/>
    </location>
    <ligand>
        <name>ATP</name>
        <dbReference type="ChEBI" id="CHEBI:30616"/>
    </ligand>
</feature>
<evidence type="ECO:0000256" key="9">
    <source>
        <dbReference type="PROSITE-ProRule" id="PRU10139"/>
    </source>
</evidence>
<feature type="binding site" evidence="7">
    <location>
        <position position="177"/>
    </location>
    <ligand>
        <name>L-glutamine</name>
        <dbReference type="ChEBI" id="CHEBI:58359"/>
    </ligand>
</feature>
<feature type="binding site" evidence="7">
    <location>
        <position position="505"/>
    </location>
    <ligand>
        <name>deamido-NAD(+)</name>
        <dbReference type="ChEBI" id="CHEBI:58437"/>
        <note>ligand shared between two neighboring subunits</note>
    </ligand>
</feature>
<feature type="binding site" evidence="7">
    <location>
        <position position="171"/>
    </location>
    <ligand>
        <name>L-glutamine</name>
        <dbReference type="ChEBI" id="CHEBI:58359"/>
    </ligand>
</feature>
<dbReference type="GO" id="GO:0003952">
    <property type="term" value="F:NAD+ synthase (glutamine-hydrolyzing) activity"/>
    <property type="evidence" value="ECO:0007669"/>
    <property type="project" value="UniProtKB-UniRule"/>
</dbReference>
<dbReference type="AlphaFoldDB" id="A0AA41W8P2"/>
<dbReference type="Pfam" id="PF02540">
    <property type="entry name" value="NAD_synthase"/>
    <property type="match status" value="1"/>
</dbReference>
<dbReference type="EMBL" id="JAMQGP010000006">
    <property type="protein sequence ID" value="MCM2680613.1"/>
    <property type="molecule type" value="Genomic_DNA"/>
</dbReference>
<accession>A0AA41W8P2</accession>
<comment type="similarity">
    <text evidence="2 7 8">In the C-terminal section; belongs to the NAD synthetase family.</text>
</comment>
<keyword evidence="6 7" id="KW-0520">NAD</keyword>
<keyword evidence="13" id="KW-1185">Reference proteome</keyword>
<dbReference type="InterPro" id="IPR000132">
    <property type="entry name" value="Nitrilase/CN_hydratase_CS"/>
</dbReference>
<evidence type="ECO:0000256" key="1">
    <source>
        <dbReference type="ARBA" id="ARBA00005188"/>
    </source>
</evidence>
<protein>
    <recommendedName>
        <fullName evidence="7 8">Glutamine-dependent NAD(+) synthetase</fullName>
        <ecNumber evidence="7 8">6.3.5.1</ecNumber>
    </recommendedName>
    <alternativeName>
        <fullName evidence="7 8">NAD(+) synthase [glutamine-hydrolyzing]</fullName>
    </alternativeName>
</protein>
<evidence type="ECO:0000256" key="6">
    <source>
        <dbReference type="ARBA" id="ARBA00023027"/>
    </source>
</evidence>
<evidence type="ECO:0000256" key="5">
    <source>
        <dbReference type="ARBA" id="ARBA00022840"/>
    </source>
</evidence>
<dbReference type="Proteomes" id="UP001165393">
    <property type="component" value="Unassembled WGS sequence"/>
</dbReference>
<proteinExistence type="inferred from homology"/>
<dbReference type="NCBIfam" id="NF010588">
    <property type="entry name" value="PRK13981.1"/>
    <property type="match status" value="1"/>
</dbReference>
<dbReference type="PANTHER" id="PTHR23090:SF9">
    <property type="entry name" value="GLUTAMINE-DEPENDENT NAD(+) SYNTHETASE"/>
    <property type="match status" value="1"/>
</dbReference>
<feature type="active site" description="Proton acceptor" evidence="9">
    <location>
        <position position="42"/>
    </location>
</feature>
<dbReference type="InterPro" id="IPR014445">
    <property type="entry name" value="Gln-dep_NAD_synthase"/>
</dbReference>
<reference evidence="12 13" key="1">
    <citation type="journal article" date="2013" name="Antonie Van Leeuwenhoek">
        <title>Echinimonas agarilytica gen. nov., sp. nov., a new gammaproteobacterium isolated from the sea urchin Strongylocentrotus intermedius.</title>
        <authorList>
            <person name="Nedashkovskaya O.I."/>
            <person name="Stenkova A.M."/>
            <person name="Zhukova N.V."/>
            <person name="Van Trappen S."/>
            <person name="Lee J.S."/>
            <person name="Kim S.B."/>
        </authorList>
    </citation>
    <scope>NUCLEOTIDE SEQUENCE [LARGE SCALE GENOMIC DNA]</scope>
    <source>
        <strain evidence="12 13">KMM 6351</strain>
    </source>
</reference>
<dbReference type="GO" id="GO:0004359">
    <property type="term" value="F:glutaminase activity"/>
    <property type="evidence" value="ECO:0007669"/>
    <property type="project" value="InterPro"/>
</dbReference>
<feature type="binding site" evidence="7">
    <location>
        <position position="366"/>
    </location>
    <ligand>
        <name>deamido-NAD(+)</name>
        <dbReference type="ChEBI" id="CHEBI:58437"/>
        <note>ligand shared between two neighboring subunits</note>
    </ligand>
</feature>
<keyword evidence="3 7" id="KW-0436">Ligase</keyword>
<evidence type="ECO:0000256" key="8">
    <source>
        <dbReference type="PIRNR" id="PIRNR006630"/>
    </source>
</evidence>
<comment type="caution">
    <text evidence="7">Lacks conserved residue(s) required for the propagation of feature annotation.</text>
</comment>
<evidence type="ECO:0000313" key="13">
    <source>
        <dbReference type="Proteomes" id="UP001165393"/>
    </source>
</evidence>
<dbReference type="PROSITE" id="PS50263">
    <property type="entry name" value="CN_HYDROLASE"/>
    <property type="match status" value="1"/>
</dbReference>
<evidence type="ECO:0000256" key="7">
    <source>
        <dbReference type="HAMAP-Rule" id="MF_02090"/>
    </source>
</evidence>
<keyword evidence="4 7" id="KW-0547">Nucleotide-binding</keyword>
<feature type="active site" description="Nucleophile; for glutaminase activity" evidence="7">
    <location>
        <position position="145"/>
    </location>
</feature>
<dbReference type="EC" id="6.3.5.1" evidence="7 8"/>
<dbReference type="GO" id="GO:0000257">
    <property type="term" value="F:nitrilase activity"/>
    <property type="evidence" value="ECO:0007669"/>
    <property type="project" value="UniProtKB-ARBA"/>
</dbReference>
<feature type="domain" description="CN hydrolase" evidence="11">
    <location>
        <begin position="2"/>
        <end position="241"/>
    </location>
</feature>
<feature type="active site" description="Proton acceptor; for glutaminase activity" evidence="7">
    <location>
        <position position="42"/>
    </location>
</feature>
<evidence type="ECO:0000313" key="12">
    <source>
        <dbReference type="EMBL" id="MCM2680613.1"/>
    </source>
</evidence>
<dbReference type="InterPro" id="IPR003694">
    <property type="entry name" value="NAD_synthase"/>
</dbReference>
<dbReference type="InterPro" id="IPR003010">
    <property type="entry name" value="C-N_Hydrolase"/>
</dbReference>
<feature type="binding site" evidence="7">
    <location>
        <position position="395"/>
    </location>
    <ligand>
        <name>deamido-NAD(+)</name>
        <dbReference type="ChEBI" id="CHEBI:58437"/>
        <note>ligand shared between two neighboring subunits</note>
    </ligand>
</feature>
<dbReference type="GO" id="GO:0008795">
    <property type="term" value="F:NAD+ synthase activity"/>
    <property type="evidence" value="ECO:0007669"/>
    <property type="project" value="UniProtKB-UniRule"/>
</dbReference>
<dbReference type="InterPro" id="IPR036526">
    <property type="entry name" value="C-N_Hydrolase_sf"/>
</dbReference>
<dbReference type="InterPro" id="IPR022310">
    <property type="entry name" value="NAD/GMP_synthase"/>
</dbReference>
<evidence type="ECO:0000256" key="10">
    <source>
        <dbReference type="RuleBase" id="RU003811"/>
    </source>
</evidence>
<dbReference type="NCBIfam" id="TIGR00552">
    <property type="entry name" value="nadE"/>
    <property type="match status" value="1"/>
</dbReference>
<evidence type="ECO:0000256" key="3">
    <source>
        <dbReference type="ARBA" id="ARBA00022598"/>
    </source>
</evidence>
<comment type="pathway">
    <text evidence="1 7 8">Cofactor biosynthesis; NAD(+) biosynthesis; NAD(+) from deamido-NAD(+) (L-Gln route): step 1/1.</text>
</comment>
<dbReference type="FunFam" id="3.40.50.620:FF:000106">
    <property type="entry name" value="Glutamine-dependent NAD(+) synthetase"/>
    <property type="match status" value="1"/>
</dbReference>
<evidence type="ECO:0000259" key="11">
    <source>
        <dbReference type="PROSITE" id="PS50263"/>
    </source>
</evidence>
<keyword evidence="5 7" id="KW-0067">ATP-binding</keyword>
<feature type="binding site" evidence="7">
    <location>
        <begin position="283"/>
        <end position="290"/>
    </location>
    <ligand>
        <name>ATP</name>
        <dbReference type="ChEBI" id="CHEBI:30616"/>
    </ligand>
</feature>
<comment type="catalytic activity">
    <reaction evidence="7 8">
        <text>deamido-NAD(+) + L-glutamine + ATP + H2O = L-glutamate + AMP + diphosphate + NAD(+) + H(+)</text>
        <dbReference type="Rhea" id="RHEA:24384"/>
        <dbReference type="ChEBI" id="CHEBI:15377"/>
        <dbReference type="ChEBI" id="CHEBI:15378"/>
        <dbReference type="ChEBI" id="CHEBI:29985"/>
        <dbReference type="ChEBI" id="CHEBI:30616"/>
        <dbReference type="ChEBI" id="CHEBI:33019"/>
        <dbReference type="ChEBI" id="CHEBI:57540"/>
        <dbReference type="ChEBI" id="CHEBI:58359"/>
        <dbReference type="ChEBI" id="CHEBI:58437"/>
        <dbReference type="ChEBI" id="CHEBI:456215"/>
        <dbReference type="EC" id="6.3.5.1"/>
    </reaction>
</comment>
<dbReference type="HAMAP" id="MF_02090">
    <property type="entry name" value="NadE_glutamine_dep"/>
    <property type="match status" value="1"/>
</dbReference>
<evidence type="ECO:0000256" key="4">
    <source>
        <dbReference type="ARBA" id="ARBA00022741"/>
    </source>
</evidence>
<comment type="similarity">
    <text evidence="10">Belongs to the NAD synthetase family.</text>
</comment>
<dbReference type="RefSeq" id="WP_251262084.1">
    <property type="nucleotide sequence ID" value="NZ_JAMQGP010000006.1"/>
</dbReference>
<feature type="binding site" evidence="7">
    <location>
        <position position="115"/>
    </location>
    <ligand>
        <name>L-glutamine</name>
        <dbReference type="ChEBI" id="CHEBI:58359"/>
    </ligand>
</feature>
<dbReference type="Pfam" id="PF00795">
    <property type="entry name" value="CN_hydrolase"/>
    <property type="match status" value="1"/>
</dbReference>
<comment type="function">
    <text evidence="7">Catalyzes the ATP-dependent amidation of deamido-NAD to form NAD. Uses L-glutamine as a nitrogen source.</text>
</comment>
<name>A0AA41W8P2_9GAMM</name>
<evidence type="ECO:0000256" key="2">
    <source>
        <dbReference type="ARBA" id="ARBA00007145"/>
    </source>
</evidence>
<dbReference type="Gene3D" id="3.40.50.620">
    <property type="entry name" value="HUPs"/>
    <property type="match status" value="1"/>
</dbReference>
<dbReference type="PANTHER" id="PTHR23090">
    <property type="entry name" value="NH 3 /GLUTAMINE-DEPENDENT NAD + SYNTHETASE"/>
    <property type="match status" value="1"/>
</dbReference>
<organism evidence="12 13">
    <name type="scientific">Echinimonas agarilytica</name>
    <dbReference type="NCBI Taxonomy" id="1215918"/>
    <lineage>
        <taxon>Bacteria</taxon>
        <taxon>Pseudomonadati</taxon>
        <taxon>Pseudomonadota</taxon>
        <taxon>Gammaproteobacteria</taxon>
        <taxon>Alteromonadales</taxon>
        <taxon>Echinimonadaceae</taxon>
        <taxon>Echinimonas</taxon>
    </lineage>
</organism>
<dbReference type="CDD" id="cd07570">
    <property type="entry name" value="GAT_Gln-NAD-synth"/>
    <property type="match status" value="1"/>
</dbReference>
<dbReference type="GO" id="GO:0005524">
    <property type="term" value="F:ATP binding"/>
    <property type="evidence" value="ECO:0007669"/>
    <property type="project" value="UniProtKB-UniRule"/>
</dbReference>
<dbReference type="InterPro" id="IPR014729">
    <property type="entry name" value="Rossmann-like_a/b/a_fold"/>
</dbReference>
<dbReference type="PIRSF" id="PIRSF006630">
    <property type="entry name" value="NADS_GAT"/>
    <property type="match status" value="1"/>
</dbReference>
<dbReference type="CDD" id="cd00553">
    <property type="entry name" value="NAD_synthase"/>
    <property type="match status" value="1"/>
</dbReference>
<dbReference type="Gene3D" id="3.60.110.10">
    <property type="entry name" value="Carbon-nitrogen hydrolase"/>
    <property type="match status" value="1"/>
</dbReference>
<dbReference type="GO" id="GO:0009435">
    <property type="term" value="P:NAD+ biosynthetic process"/>
    <property type="evidence" value="ECO:0007669"/>
    <property type="project" value="UniProtKB-UniRule"/>
</dbReference>
<dbReference type="SUPFAM" id="SSF56317">
    <property type="entry name" value="Carbon-nitrogen hydrolase"/>
    <property type="match status" value="1"/>
</dbReference>
<dbReference type="SUPFAM" id="SSF52402">
    <property type="entry name" value="Adenine nucleotide alpha hydrolases-like"/>
    <property type="match status" value="1"/>
</dbReference>
<dbReference type="GO" id="GO:0005737">
    <property type="term" value="C:cytoplasm"/>
    <property type="evidence" value="ECO:0007669"/>
    <property type="project" value="InterPro"/>
</dbReference>
<comment type="caution">
    <text evidence="12">The sequence shown here is derived from an EMBL/GenBank/DDBJ whole genome shotgun (WGS) entry which is preliminary data.</text>
</comment>
<dbReference type="PROSITE" id="PS00920">
    <property type="entry name" value="NITRIL_CHT_1"/>
    <property type="match status" value="1"/>
</dbReference>
<feature type="active site" description="For glutaminase activity" evidence="7">
    <location>
        <position position="109"/>
    </location>
</feature>
<sequence>MLNIALGQVHCWVGDIEGNCQKILDALHQSYSEGADLVLFPELTLTGYPPEDLLYRPDLYDRVDAARARILAEMPAIDAMVGLPTKTHQGIFNSLAWLSHGEEKKRYHKQSLPNYGVFDEKRYFIEGDKSCVIQVKGHSLGVLICEDIWHEQPGQAAKDAGAELLLVANASPYHSKKTAMRHRIIESKAKALNVPVVYVNHSCGQDELLFDGQSLAINELGHTVYQAPAFEPDLTKVRFDGKTISCDTESNPSMDSLAEIYKGLVCSVRDYVLRNGFEGAVLGLSGGIDSALTLAIAGDALGKERVQAVMMPFRYTSEMSIADASEQARLMGVEYEAVSIEPIFDAFSSQLEPMFAGTEKDTTEENLQARSRGVILMAISNKRRRMVLTTGNKSEMAVGYATLYGDMCGGFAVLKDVPKTMVYALSNYRNTLGRIIPERVITRPPSAELAPGQVDQDSLPDYDDLDDMIERYVELDESLADIVAAGYDENVVRRVIRLIDINEYKRRQSAVGPRITPRGFAKDRRYPICSGFGRQNW</sequence>
<gene>
    <name evidence="7" type="primary">nadE</name>
    <name evidence="12" type="ORF">NAF29_13170</name>
</gene>